<dbReference type="STRING" id="409849.ENSPMGP00000022933"/>
<evidence type="ECO:0000313" key="8">
    <source>
        <dbReference type="Ensembl" id="ENSPMGP00000022933.1"/>
    </source>
</evidence>
<evidence type="ECO:0000256" key="6">
    <source>
        <dbReference type="ARBA" id="ARBA00022989"/>
    </source>
</evidence>
<keyword evidence="5" id="KW-0812">Transmembrane</keyword>
<dbReference type="PANTHER" id="PTHR33966:SF1">
    <property type="entry name" value="PROTEIN ODR-4 HOMOLOG"/>
    <property type="match status" value="1"/>
</dbReference>
<dbReference type="Proteomes" id="UP000261520">
    <property type="component" value="Unplaced"/>
</dbReference>
<dbReference type="GO" id="GO:0016020">
    <property type="term" value="C:membrane"/>
    <property type="evidence" value="ECO:0007669"/>
    <property type="project" value="UniProtKB-SubCell"/>
</dbReference>
<dbReference type="GO" id="GO:0008104">
    <property type="term" value="P:intracellular protein localization"/>
    <property type="evidence" value="ECO:0007669"/>
    <property type="project" value="TreeGrafter"/>
</dbReference>
<dbReference type="Pfam" id="PF14778">
    <property type="entry name" value="ODR4-like"/>
    <property type="match status" value="1"/>
</dbReference>
<reference evidence="8" key="2">
    <citation type="submission" date="2025-09" db="UniProtKB">
        <authorList>
            <consortium name="Ensembl"/>
        </authorList>
    </citation>
    <scope>IDENTIFICATION</scope>
</reference>
<dbReference type="GO" id="GO:0012505">
    <property type="term" value="C:endomembrane system"/>
    <property type="evidence" value="ECO:0007669"/>
    <property type="project" value="TreeGrafter"/>
</dbReference>
<comment type="subcellular location">
    <subcellularLocation>
        <location evidence="2">Membrane</location>
    </subcellularLocation>
</comment>
<evidence type="ECO:0000313" key="9">
    <source>
        <dbReference type="Proteomes" id="UP000261520"/>
    </source>
</evidence>
<organism evidence="8 9">
    <name type="scientific">Periophthalmus magnuspinnatus</name>
    <dbReference type="NCBI Taxonomy" id="409849"/>
    <lineage>
        <taxon>Eukaryota</taxon>
        <taxon>Metazoa</taxon>
        <taxon>Chordata</taxon>
        <taxon>Craniata</taxon>
        <taxon>Vertebrata</taxon>
        <taxon>Euteleostomi</taxon>
        <taxon>Actinopterygii</taxon>
        <taxon>Neopterygii</taxon>
        <taxon>Teleostei</taxon>
        <taxon>Neoteleostei</taxon>
        <taxon>Acanthomorphata</taxon>
        <taxon>Gobiaria</taxon>
        <taxon>Gobiiformes</taxon>
        <taxon>Gobioidei</taxon>
        <taxon>Gobiidae</taxon>
        <taxon>Oxudercinae</taxon>
        <taxon>Periophthalmus</taxon>
    </lineage>
</organism>
<dbReference type="Ensembl" id="ENSPMGT00000024430.1">
    <property type="protein sequence ID" value="ENSPMGP00000022933.1"/>
    <property type="gene ID" value="ENSPMGG00000018559.1"/>
</dbReference>
<keyword evidence="6" id="KW-1133">Transmembrane helix</keyword>
<evidence type="ECO:0000256" key="3">
    <source>
        <dbReference type="ARBA" id="ARBA00010131"/>
    </source>
</evidence>
<evidence type="ECO:0000256" key="7">
    <source>
        <dbReference type="ARBA" id="ARBA00023136"/>
    </source>
</evidence>
<sequence length="354" mass="39313">MGRGYIVEEAVESYLSQLCEVKSTTTTGLLIGQSSAQRDYIVMASRTPPKEDSPGNSLDKDWVTEHARQVSRMLPGGLFVLGVFIITEVDAKDIQATLRQLVFSVENLISSERFWSPADDDVTDCVTLHINSKTRKTVCRTFDIKDPKSMAKPADWKYQSAVCSSWVTVSCCLNVNIYFPLPTGPNTPEKIEKCIKDELKIWAQQIESGVCLLDGKKVPDDVELTTGQRRNAKQAYTVQLLISPQFSDVVQKCGGSVSIKGAVHCRAYVHGNKPKAKLAERVNNLMYSLIINYLMLMLNTLFIPAVKEGYYFYGGHKGSHASGGAYDSRGAKQQLCRYYHTGLNTANRVMVMGV</sequence>
<keyword evidence="9" id="KW-1185">Reference proteome</keyword>
<evidence type="ECO:0000256" key="5">
    <source>
        <dbReference type="ARBA" id="ARBA00022692"/>
    </source>
</evidence>
<reference evidence="8" key="1">
    <citation type="submission" date="2025-08" db="UniProtKB">
        <authorList>
            <consortium name="Ensembl"/>
        </authorList>
    </citation>
    <scope>IDENTIFICATION</scope>
</reference>
<proteinExistence type="inferred from homology"/>
<comment type="similarity">
    <text evidence="3">Belongs to the ODR-4 family.</text>
</comment>
<evidence type="ECO:0000256" key="2">
    <source>
        <dbReference type="ARBA" id="ARBA00004370"/>
    </source>
</evidence>
<accession>A0A3B4B0P1</accession>
<name>A0A3B4B0P1_9GOBI</name>
<dbReference type="InterPro" id="IPR029454">
    <property type="entry name" value="ODR-4-like"/>
</dbReference>
<dbReference type="PANTHER" id="PTHR33966">
    <property type="entry name" value="PROTEIN ODR-4 HOMOLOG"/>
    <property type="match status" value="1"/>
</dbReference>
<evidence type="ECO:0000256" key="1">
    <source>
        <dbReference type="ARBA" id="ARBA00003891"/>
    </source>
</evidence>
<dbReference type="AlphaFoldDB" id="A0A3B4B0P1"/>
<protein>
    <recommendedName>
        <fullName evidence="4">Protein odr-4 homolog</fullName>
    </recommendedName>
</protein>
<comment type="function">
    <text evidence="1">May play a role in the trafficking of a subset of G-protein coupled receptors.</text>
</comment>
<keyword evidence="7" id="KW-0472">Membrane</keyword>
<evidence type="ECO:0000256" key="4">
    <source>
        <dbReference type="ARBA" id="ARBA00020550"/>
    </source>
</evidence>